<dbReference type="AlphaFoldDB" id="A0A917MBE3"/>
<dbReference type="EMBL" id="BMHY01000021">
    <property type="protein sequence ID" value="GGG89366.1"/>
    <property type="molecule type" value="Genomic_DNA"/>
</dbReference>
<dbReference type="RefSeq" id="WP_188892897.1">
    <property type="nucleotide sequence ID" value="NZ_BMHY01000021.1"/>
</dbReference>
<name>A0A917MBE3_9BACL</name>
<dbReference type="Proteomes" id="UP000600247">
    <property type="component" value="Unassembled WGS sequence"/>
</dbReference>
<keyword evidence="2" id="KW-1185">Reference proteome</keyword>
<protein>
    <recommendedName>
        <fullName evidence="3">Butirosin biosynthesis protein H N-terminal domain-containing protein</fullName>
    </recommendedName>
</protein>
<gene>
    <name evidence="1" type="ORF">GCM10010918_55130</name>
</gene>
<reference evidence="1 2" key="1">
    <citation type="journal article" date="2014" name="Int. J. Syst. Evol. Microbiol.">
        <title>Complete genome sequence of Corynebacterium casei LMG S-19264T (=DSM 44701T), isolated from a smear-ripened cheese.</title>
        <authorList>
            <consortium name="US DOE Joint Genome Institute (JGI-PGF)"/>
            <person name="Walter F."/>
            <person name="Albersmeier A."/>
            <person name="Kalinowski J."/>
            <person name="Ruckert C."/>
        </authorList>
    </citation>
    <scope>NUCLEOTIDE SEQUENCE [LARGE SCALE GENOMIC DNA]</scope>
    <source>
        <strain evidence="1 2">CGMCC 1.15286</strain>
    </source>
</reference>
<evidence type="ECO:0000313" key="2">
    <source>
        <dbReference type="Proteomes" id="UP000600247"/>
    </source>
</evidence>
<evidence type="ECO:0008006" key="3">
    <source>
        <dbReference type="Google" id="ProtNLM"/>
    </source>
</evidence>
<evidence type="ECO:0000313" key="1">
    <source>
        <dbReference type="EMBL" id="GGG89366.1"/>
    </source>
</evidence>
<comment type="caution">
    <text evidence="1">The sequence shown here is derived from an EMBL/GenBank/DDBJ whole genome shotgun (WGS) entry which is preliminary data.</text>
</comment>
<sequence>MSVNILPVTYPFLTSYTHHTTTLSIITNHEDYMPWFCGNYIQLRVMNDLSSKAWLDFYSYLHKGMHACPFLDIQHMNLDTLRGWGSGIVDFLIKMIDLQNYVYVVVETSQISIYPSYQKRRFAHPIFVYGYDKTEERFYVGDFFKPTFEYSTASFAEVDAAFRAVSADDFGFNGAKIIQYNKKAKFELDLWNVTEMFRDYLYTRDSFGRYRLIQTPDPGEAVGMEHVYTRLIKDVEIHIDNPDLFQHTSFHVLYEHKKAISFILSFLQKQGYIGQNYGYEKVEEKSLMLRNRVLRYVMMKDPALPQQIIGMLHELKELETEALTALVRSLDGGGY</sequence>
<organism evidence="1 2">
    <name type="scientific">Paenibacillus radicis</name>
    <name type="common">ex Gao et al. 2016</name>
    <dbReference type="NCBI Taxonomy" id="1737354"/>
    <lineage>
        <taxon>Bacteria</taxon>
        <taxon>Bacillati</taxon>
        <taxon>Bacillota</taxon>
        <taxon>Bacilli</taxon>
        <taxon>Bacillales</taxon>
        <taxon>Paenibacillaceae</taxon>
        <taxon>Paenibacillus</taxon>
    </lineage>
</organism>
<accession>A0A917MBE3</accession>
<proteinExistence type="predicted"/>